<evidence type="ECO:0000313" key="4">
    <source>
        <dbReference type="EMBL" id="SCG79212.1"/>
    </source>
</evidence>
<dbReference type="PROSITE" id="PS00893">
    <property type="entry name" value="NUDIX_BOX"/>
    <property type="match status" value="1"/>
</dbReference>
<name>A0A120F8D2_9ACTN</name>
<evidence type="ECO:0000313" key="5">
    <source>
        <dbReference type="Proteomes" id="UP000198226"/>
    </source>
</evidence>
<evidence type="ECO:0000256" key="1">
    <source>
        <dbReference type="ARBA" id="ARBA00001946"/>
    </source>
</evidence>
<dbReference type="InterPro" id="IPR015797">
    <property type="entry name" value="NUDIX_hydrolase-like_dom_sf"/>
</dbReference>
<dbReference type="RefSeq" id="WP_067309746.1">
    <property type="nucleotide sequence ID" value="NZ_LRMV01000081.1"/>
</dbReference>
<evidence type="ECO:0000256" key="3">
    <source>
        <dbReference type="SAM" id="MobiDB-lite"/>
    </source>
</evidence>
<dbReference type="CDD" id="cd02883">
    <property type="entry name" value="NUDIX_Hydrolase"/>
    <property type="match status" value="1"/>
</dbReference>
<feature type="compositionally biased region" description="Pro residues" evidence="3">
    <location>
        <begin position="148"/>
        <end position="157"/>
    </location>
</feature>
<dbReference type="Gene3D" id="3.90.79.10">
    <property type="entry name" value="Nucleoside Triphosphate Pyrophosphohydrolase"/>
    <property type="match status" value="2"/>
</dbReference>
<sequence>MRERRRIAAYGRGVDDTGRVLLARGAAADPYPGIWRLPGAVVRHAEHPADAVARGFTHRAGLDVTVGGVRAAVADVTVHRAGDAEVSMHTDRLVFDVTVRDDRPRSRAGGDADGLAWCTPEQAAALPLLPFTAELLGLPVTSPPVAPRPFIAPPGEPPAGSAEATAPPVGSAGATVAPTRPTDTTDLGGGSADATEPAPGSVDAPDPAGPAVDRRQRFAAYGLVTAPDERLLLTRIAPGYPGAGKWHLPGGGTDHGERPVDGLLRELVEESGQLGRVDRLLLVDNLHNAAAMGPEGRPLDWHGVRVIYRVLVDEPGEPVVTEQPGGSTASAAWFAFSQLSGLDLTDVAILATGRTVG</sequence>
<dbReference type="PROSITE" id="PS51462">
    <property type="entry name" value="NUDIX"/>
    <property type="match status" value="1"/>
</dbReference>
<dbReference type="PANTHER" id="PTHR43046:SF14">
    <property type="entry name" value="MUTT_NUDIX FAMILY PROTEIN"/>
    <property type="match status" value="1"/>
</dbReference>
<feature type="compositionally biased region" description="Low complexity" evidence="3">
    <location>
        <begin position="158"/>
        <end position="168"/>
    </location>
</feature>
<dbReference type="Pfam" id="PF00293">
    <property type="entry name" value="NUDIX"/>
    <property type="match status" value="2"/>
</dbReference>
<dbReference type="OrthoDB" id="9804442at2"/>
<dbReference type="GO" id="GO:0016787">
    <property type="term" value="F:hydrolase activity"/>
    <property type="evidence" value="ECO:0007669"/>
    <property type="project" value="UniProtKB-KW"/>
</dbReference>
<accession>A0A120F8D2</accession>
<keyword evidence="2" id="KW-0378">Hydrolase</keyword>
<dbReference type="PANTHER" id="PTHR43046">
    <property type="entry name" value="GDP-MANNOSE MANNOSYL HYDROLASE"/>
    <property type="match status" value="1"/>
</dbReference>
<gene>
    <name evidence="4" type="ORF">GA0070623_4588</name>
</gene>
<dbReference type="Proteomes" id="UP000198226">
    <property type="component" value="Chromosome I"/>
</dbReference>
<reference evidence="5" key="1">
    <citation type="submission" date="2016-06" db="EMBL/GenBank/DDBJ databases">
        <authorList>
            <person name="Varghese N."/>
            <person name="Submissions Spin"/>
        </authorList>
    </citation>
    <scope>NUCLEOTIDE SEQUENCE [LARGE SCALE GENOMIC DNA]</scope>
    <source>
        <strain evidence="5">DSM 44983</strain>
    </source>
</reference>
<dbReference type="AlphaFoldDB" id="A0A120F8D2"/>
<comment type="cofactor">
    <cofactor evidence="1">
        <name>Mg(2+)</name>
        <dbReference type="ChEBI" id="CHEBI:18420"/>
    </cofactor>
</comment>
<organism evidence="4 5">
    <name type="scientific">Micromonospora rifamycinica</name>
    <dbReference type="NCBI Taxonomy" id="291594"/>
    <lineage>
        <taxon>Bacteria</taxon>
        <taxon>Bacillati</taxon>
        <taxon>Actinomycetota</taxon>
        <taxon>Actinomycetes</taxon>
        <taxon>Micromonosporales</taxon>
        <taxon>Micromonosporaceae</taxon>
        <taxon>Micromonospora</taxon>
    </lineage>
</organism>
<keyword evidence="5" id="KW-1185">Reference proteome</keyword>
<dbReference type="InterPro" id="IPR000086">
    <property type="entry name" value="NUDIX_hydrolase_dom"/>
</dbReference>
<feature type="region of interest" description="Disordered" evidence="3">
    <location>
        <begin position="148"/>
        <end position="211"/>
    </location>
</feature>
<protein>
    <submittedName>
        <fullName evidence="4">ADP-ribose pyrophosphatase YjhB, NUDIX family</fullName>
    </submittedName>
</protein>
<dbReference type="EMBL" id="LT607752">
    <property type="protein sequence ID" value="SCG79212.1"/>
    <property type="molecule type" value="Genomic_DNA"/>
</dbReference>
<proteinExistence type="predicted"/>
<dbReference type="SUPFAM" id="SSF55811">
    <property type="entry name" value="Nudix"/>
    <property type="match status" value="2"/>
</dbReference>
<evidence type="ECO:0000256" key="2">
    <source>
        <dbReference type="ARBA" id="ARBA00022801"/>
    </source>
</evidence>
<dbReference type="InterPro" id="IPR020084">
    <property type="entry name" value="NUDIX_hydrolase_CS"/>
</dbReference>